<proteinExistence type="predicted"/>
<feature type="domain" description="C2H2-type" evidence="5">
    <location>
        <begin position="303"/>
        <end position="330"/>
    </location>
</feature>
<evidence type="ECO:0000256" key="1">
    <source>
        <dbReference type="ARBA" id="ARBA00022723"/>
    </source>
</evidence>
<dbReference type="OMA" id="CKWADIK"/>
<dbReference type="GeneID" id="113392756"/>
<dbReference type="InterPro" id="IPR050758">
    <property type="entry name" value="Znf_C2H2-type"/>
</dbReference>
<evidence type="ECO:0000256" key="4">
    <source>
        <dbReference type="PROSITE-ProRule" id="PRU01263"/>
    </source>
</evidence>
<dbReference type="Gene3D" id="3.40.1800.20">
    <property type="match status" value="1"/>
</dbReference>
<keyword evidence="3" id="KW-0863">Zinc-finger</keyword>
<dbReference type="PANTHER" id="PTHR23234:SF10">
    <property type="entry name" value="RIKEN CDNA 6720489N17 GENE-RELATED"/>
    <property type="match status" value="1"/>
</dbReference>
<keyword evidence="7" id="KW-1185">Reference proteome</keyword>
<dbReference type="SMART" id="SM00355">
    <property type="entry name" value="ZnF_C2H2"/>
    <property type="match status" value="9"/>
</dbReference>
<evidence type="ECO:0000259" key="5">
    <source>
        <dbReference type="PROSITE" id="PS50157"/>
    </source>
</evidence>
<keyword evidence="1 4" id="KW-0479">Metal-binding</keyword>
<dbReference type="SMART" id="SM00868">
    <property type="entry name" value="zf-AD"/>
    <property type="match status" value="1"/>
</dbReference>
<dbReference type="InterPro" id="IPR036236">
    <property type="entry name" value="Znf_C2H2_sf"/>
</dbReference>
<dbReference type="Pfam" id="PF00096">
    <property type="entry name" value="zf-C2H2"/>
    <property type="match status" value="4"/>
</dbReference>
<dbReference type="RefSeq" id="XP_026485102.2">
    <property type="nucleotide sequence ID" value="XM_026629317.2"/>
</dbReference>
<name>A0A8B8HJZ3_VANTA</name>
<feature type="domain" description="C2H2-type" evidence="5">
    <location>
        <begin position="248"/>
        <end position="275"/>
    </location>
</feature>
<dbReference type="Proteomes" id="UP001652626">
    <property type="component" value="Chromosome 5"/>
</dbReference>
<evidence type="ECO:0000259" key="6">
    <source>
        <dbReference type="PROSITE" id="PS51915"/>
    </source>
</evidence>
<dbReference type="GO" id="GO:0008270">
    <property type="term" value="F:zinc ion binding"/>
    <property type="evidence" value="ECO:0007669"/>
    <property type="project" value="UniProtKB-UniRule"/>
</dbReference>
<feature type="binding site" evidence="4">
    <location>
        <position position="62"/>
    </location>
    <ligand>
        <name>Zn(2+)</name>
        <dbReference type="ChEBI" id="CHEBI:29105"/>
    </ligand>
</feature>
<evidence type="ECO:0000313" key="8">
    <source>
        <dbReference type="RefSeq" id="XP_026485102.2"/>
    </source>
</evidence>
<dbReference type="AlphaFoldDB" id="A0A8B8HJZ3"/>
<gene>
    <name evidence="8" type="primary">LOC113392756</name>
</gene>
<feature type="domain" description="ZAD" evidence="6">
    <location>
        <begin position="14"/>
        <end position="89"/>
    </location>
</feature>
<dbReference type="InterPro" id="IPR013087">
    <property type="entry name" value="Znf_C2H2_type"/>
</dbReference>
<feature type="domain" description="C2H2-type" evidence="5">
    <location>
        <begin position="387"/>
        <end position="410"/>
    </location>
</feature>
<keyword evidence="2" id="KW-0677">Repeat</keyword>
<feature type="domain" description="C2H2-type" evidence="5">
    <location>
        <begin position="221"/>
        <end position="247"/>
    </location>
</feature>
<protein>
    <submittedName>
        <fullName evidence="8">Zinc finger protein 660-like</fullName>
    </submittedName>
</protein>
<dbReference type="Pfam" id="PF13894">
    <property type="entry name" value="zf-C2H2_4"/>
    <property type="match status" value="1"/>
</dbReference>
<accession>A0A8B8HJZ3</accession>
<feature type="domain" description="C2H2-type" evidence="5">
    <location>
        <begin position="193"/>
        <end position="220"/>
    </location>
</feature>
<reference evidence="8" key="1">
    <citation type="submission" date="2025-08" db="UniProtKB">
        <authorList>
            <consortium name="RefSeq"/>
        </authorList>
    </citation>
    <scope>IDENTIFICATION</scope>
    <source>
        <tissue evidence="8">Whole body</tissue>
    </source>
</reference>
<evidence type="ECO:0000313" key="7">
    <source>
        <dbReference type="Proteomes" id="UP001652626"/>
    </source>
</evidence>
<feature type="domain" description="C2H2-type" evidence="5">
    <location>
        <begin position="359"/>
        <end position="386"/>
    </location>
</feature>
<feature type="binding site" evidence="4">
    <location>
        <position position="65"/>
    </location>
    <ligand>
        <name>Zn(2+)</name>
        <dbReference type="ChEBI" id="CHEBI:29105"/>
    </ligand>
</feature>
<dbReference type="GO" id="GO:0005634">
    <property type="term" value="C:nucleus"/>
    <property type="evidence" value="ECO:0007669"/>
    <property type="project" value="InterPro"/>
</dbReference>
<feature type="domain" description="C2H2-type" evidence="5">
    <location>
        <begin position="152"/>
        <end position="180"/>
    </location>
</feature>
<feature type="binding site" evidence="4">
    <location>
        <position position="16"/>
    </location>
    <ligand>
        <name>Zn(2+)</name>
        <dbReference type="ChEBI" id="CHEBI:29105"/>
    </ligand>
</feature>
<dbReference type="Pfam" id="PF13912">
    <property type="entry name" value="zf-C2H2_6"/>
    <property type="match status" value="2"/>
</dbReference>
<feature type="domain" description="C2H2-type" evidence="5">
    <location>
        <begin position="275"/>
        <end position="302"/>
    </location>
</feature>
<dbReference type="Pfam" id="PF07776">
    <property type="entry name" value="zf-AD"/>
    <property type="match status" value="1"/>
</dbReference>
<dbReference type="InterPro" id="IPR012934">
    <property type="entry name" value="Znf_AD"/>
</dbReference>
<dbReference type="PROSITE" id="PS50157">
    <property type="entry name" value="ZINC_FINGER_C2H2_2"/>
    <property type="match status" value="9"/>
</dbReference>
<organism evidence="7 8">
    <name type="scientific">Vanessa tameamea</name>
    <name type="common">Kamehameha butterfly</name>
    <dbReference type="NCBI Taxonomy" id="334116"/>
    <lineage>
        <taxon>Eukaryota</taxon>
        <taxon>Metazoa</taxon>
        <taxon>Ecdysozoa</taxon>
        <taxon>Arthropoda</taxon>
        <taxon>Hexapoda</taxon>
        <taxon>Insecta</taxon>
        <taxon>Pterygota</taxon>
        <taxon>Neoptera</taxon>
        <taxon>Endopterygota</taxon>
        <taxon>Lepidoptera</taxon>
        <taxon>Glossata</taxon>
        <taxon>Ditrysia</taxon>
        <taxon>Papilionoidea</taxon>
        <taxon>Nymphalidae</taxon>
        <taxon>Nymphalinae</taxon>
        <taxon>Vanessa</taxon>
    </lineage>
</organism>
<dbReference type="SUPFAM" id="SSF57716">
    <property type="entry name" value="Glucocorticoid receptor-like (DNA-binding domain)"/>
    <property type="match status" value="1"/>
</dbReference>
<feature type="binding site" evidence="4">
    <location>
        <position position="19"/>
    </location>
    <ligand>
        <name>Zn(2+)</name>
        <dbReference type="ChEBI" id="CHEBI:29105"/>
    </ligand>
</feature>
<dbReference type="SUPFAM" id="SSF57667">
    <property type="entry name" value="beta-beta-alpha zinc fingers"/>
    <property type="match status" value="4"/>
</dbReference>
<feature type="domain" description="C2H2-type" evidence="5">
    <location>
        <begin position="331"/>
        <end position="358"/>
    </location>
</feature>
<evidence type="ECO:0000256" key="2">
    <source>
        <dbReference type="ARBA" id="ARBA00022737"/>
    </source>
</evidence>
<dbReference type="OrthoDB" id="6077919at2759"/>
<dbReference type="Gene3D" id="3.30.160.60">
    <property type="entry name" value="Classic Zinc Finger"/>
    <property type="match status" value="6"/>
</dbReference>
<evidence type="ECO:0000256" key="3">
    <source>
        <dbReference type="PROSITE-ProRule" id="PRU00042"/>
    </source>
</evidence>
<keyword evidence="4" id="KW-0862">Zinc</keyword>
<dbReference type="PROSITE" id="PS51915">
    <property type="entry name" value="ZAD"/>
    <property type="match status" value="1"/>
</dbReference>
<dbReference type="PANTHER" id="PTHR23234">
    <property type="entry name" value="ZNF44 PROTEIN"/>
    <property type="match status" value="1"/>
</dbReference>
<dbReference type="GO" id="GO:0006355">
    <property type="term" value="P:regulation of DNA-templated transcription"/>
    <property type="evidence" value="ECO:0007669"/>
    <property type="project" value="UniProtKB-ARBA"/>
</dbReference>
<sequence>MDIINYFLETDNTNICRICLGNAKHAKYLFSEEEESKNILNKIYICFQLSLNYEKYFPIVICEICIEELNVAYSFRQKCITFEKRFSLFYRKVTEKCNLNNQKVETEDIKDLTIIESPILLPDKYKDAQIKSSDTKIEHNEINITIQEKRLHICSICNKTLKTSTSLLKHKYSMHQKRKHLGKVTGFGVDRRYHCPKCLYSTPHSQTLVNHMRRHNGDRPYHCECGKSFTQSSSLTAHRKTHTNIADYTCAICGKQFKHAFSLKKHLDVHQTGKYSCDICHKELKSRQSLQDHMYRHYNIRNYNCEDCGDTFVTCSELLNHKKRHSSIKKVECHLCGYKTHTKKNLIIHLKRHAGDKSYKCDNCHMCFFTNGDLQRHKRVHTRDKPFPCPSCAQRFTHSTSLNKHMKAVHGIDCKWADIKSKQTQKKNLTVENS</sequence>
<dbReference type="PROSITE" id="PS00028">
    <property type="entry name" value="ZINC_FINGER_C2H2_1"/>
    <property type="match status" value="6"/>
</dbReference>